<protein>
    <submittedName>
        <fullName evidence="1">Uncharacterized protein</fullName>
    </submittedName>
</protein>
<reference evidence="1" key="2">
    <citation type="submission" date="2025-09" db="UniProtKB">
        <authorList>
            <consortium name="EnsemblPlants"/>
        </authorList>
    </citation>
    <scope>IDENTIFICATION</scope>
</reference>
<sequence>MGNSLAAGSAPTPLGRTHHPCLTWKIHDFSAMPMGQDWPINCAPFVFSGYRWFLSLTPLHRTIPFLSVPYVALSLGIARGRGCLGLEPGVVMAVEYEFSIYNHSDHQYYGCKATHNFDVMHFYTKKECLIPLKKLLKSPDFLAEDCCVFGVDILKMDVIFPEEMAIVVEKSAAAVQNLFIQKLPYIKWTYGVTIGNFLEQFTERFVTSKFELDGQKWYFGIYPCGNRYSNNCLSLFLHLDGSDKAPNEYGKLVELTLSILDEKQGKHFTRKTQGLVVFADKCQWGWSEFIPLTTLFDPSRGYLVGSSCTLKAEIVVVGSYS</sequence>
<dbReference type="Proteomes" id="UP001732700">
    <property type="component" value="Chromosome 6C"/>
</dbReference>
<evidence type="ECO:0000313" key="2">
    <source>
        <dbReference type="Proteomes" id="UP001732700"/>
    </source>
</evidence>
<evidence type="ECO:0000313" key="1">
    <source>
        <dbReference type="EnsemblPlants" id="AVESA.00010b.r2.6CG1114220.1.CDS"/>
    </source>
</evidence>
<proteinExistence type="predicted"/>
<keyword evidence="2" id="KW-1185">Reference proteome</keyword>
<name>A0ACD5Z8J8_AVESA</name>
<reference evidence="1" key="1">
    <citation type="submission" date="2021-05" db="EMBL/GenBank/DDBJ databases">
        <authorList>
            <person name="Scholz U."/>
            <person name="Mascher M."/>
            <person name="Fiebig A."/>
        </authorList>
    </citation>
    <scope>NUCLEOTIDE SEQUENCE [LARGE SCALE GENOMIC DNA]</scope>
</reference>
<dbReference type="EnsemblPlants" id="AVESA.00010b.r2.6CG1114220.1">
    <property type="protein sequence ID" value="AVESA.00010b.r2.6CG1114220.1.CDS"/>
    <property type="gene ID" value="AVESA.00010b.r2.6CG1114220"/>
</dbReference>
<organism evidence="1 2">
    <name type="scientific">Avena sativa</name>
    <name type="common">Oat</name>
    <dbReference type="NCBI Taxonomy" id="4498"/>
    <lineage>
        <taxon>Eukaryota</taxon>
        <taxon>Viridiplantae</taxon>
        <taxon>Streptophyta</taxon>
        <taxon>Embryophyta</taxon>
        <taxon>Tracheophyta</taxon>
        <taxon>Spermatophyta</taxon>
        <taxon>Magnoliopsida</taxon>
        <taxon>Liliopsida</taxon>
        <taxon>Poales</taxon>
        <taxon>Poaceae</taxon>
        <taxon>BOP clade</taxon>
        <taxon>Pooideae</taxon>
        <taxon>Poodae</taxon>
        <taxon>Poeae</taxon>
        <taxon>Poeae Chloroplast Group 1 (Aveneae type)</taxon>
        <taxon>Aveninae</taxon>
        <taxon>Avena</taxon>
    </lineage>
</organism>
<accession>A0ACD5Z8J8</accession>